<protein>
    <submittedName>
        <fullName evidence="1">Uncharacterized protein</fullName>
    </submittedName>
</protein>
<name>A0A125T1Z1_9SPHI</name>
<dbReference type="KEGG" id="mgot:MgSA37_00247"/>
<dbReference type="AlphaFoldDB" id="A0A125T1Z1"/>
<reference evidence="1 2" key="1">
    <citation type="submission" date="2015-12" db="EMBL/GenBank/DDBJ databases">
        <title>Genome sequence of Mucilaginibacter gotjawali.</title>
        <authorList>
            <person name="Lee J.S."/>
            <person name="Lee K.C."/>
            <person name="Kim K.K."/>
            <person name="Lee B.W."/>
        </authorList>
    </citation>
    <scope>NUCLEOTIDE SEQUENCE [LARGE SCALE GENOMIC DNA]</scope>
    <source>
        <strain evidence="1 2">SA3-7</strain>
    </source>
</reference>
<keyword evidence="2" id="KW-1185">Reference proteome</keyword>
<dbReference type="Proteomes" id="UP000218263">
    <property type="component" value="Chromosome"/>
</dbReference>
<proteinExistence type="predicted"/>
<evidence type="ECO:0000313" key="1">
    <source>
        <dbReference type="EMBL" id="BAU52097.1"/>
    </source>
</evidence>
<dbReference type="RefSeq" id="WP_096349457.1">
    <property type="nucleotide sequence ID" value="NZ_AP017313.1"/>
</dbReference>
<dbReference type="OrthoDB" id="964655at2"/>
<sequence length="70" mass="8209">MIETPEEQLMRKGTMTKSPFKMTFEEEKEWQIQKQKEAKAYLFSIGQPLVYKKDGVMIAEYADGRIVPVH</sequence>
<gene>
    <name evidence="1" type="ORF">MgSA37_00247</name>
</gene>
<accession>A0A125T1Z1</accession>
<evidence type="ECO:0000313" key="2">
    <source>
        <dbReference type="Proteomes" id="UP000218263"/>
    </source>
</evidence>
<organism evidence="1 2">
    <name type="scientific">Mucilaginibacter gotjawali</name>
    <dbReference type="NCBI Taxonomy" id="1550579"/>
    <lineage>
        <taxon>Bacteria</taxon>
        <taxon>Pseudomonadati</taxon>
        <taxon>Bacteroidota</taxon>
        <taxon>Sphingobacteriia</taxon>
        <taxon>Sphingobacteriales</taxon>
        <taxon>Sphingobacteriaceae</taxon>
        <taxon>Mucilaginibacter</taxon>
    </lineage>
</organism>
<dbReference type="EMBL" id="AP017313">
    <property type="protein sequence ID" value="BAU52097.1"/>
    <property type="molecule type" value="Genomic_DNA"/>
</dbReference>